<evidence type="ECO:0000256" key="3">
    <source>
        <dbReference type="ARBA" id="ARBA00022840"/>
    </source>
</evidence>
<dbReference type="GeneID" id="37268377"/>
<dbReference type="OrthoDB" id="2020436at2759"/>
<evidence type="ECO:0000313" key="6">
    <source>
        <dbReference type="EMBL" id="PWN99646.1"/>
    </source>
</evidence>
<dbReference type="Gene3D" id="3.40.50.620">
    <property type="entry name" value="HUPs"/>
    <property type="match status" value="1"/>
</dbReference>
<organism evidence="6 7">
    <name type="scientific">Tilletiopsis washingtonensis</name>
    <dbReference type="NCBI Taxonomy" id="58919"/>
    <lineage>
        <taxon>Eukaryota</taxon>
        <taxon>Fungi</taxon>
        <taxon>Dikarya</taxon>
        <taxon>Basidiomycota</taxon>
        <taxon>Ustilaginomycotina</taxon>
        <taxon>Exobasidiomycetes</taxon>
        <taxon>Entylomatales</taxon>
        <taxon>Entylomatales incertae sedis</taxon>
        <taxon>Tilletiopsis</taxon>
    </lineage>
</organism>
<dbReference type="RefSeq" id="XP_025599925.1">
    <property type="nucleotide sequence ID" value="XM_025740833.1"/>
</dbReference>
<keyword evidence="3" id="KW-0067">ATP-binding</keyword>
<gene>
    <name evidence="6" type="ORF">FA09DRAFT_316062</name>
</gene>
<accession>A0A316ZEC2</accession>
<keyword evidence="7" id="KW-1185">Reference proteome</keyword>
<name>A0A316ZEC2_9BASI</name>
<dbReference type="InterPro" id="IPR014729">
    <property type="entry name" value="Rossmann-like_a/b/a_fold"/>
</dbReference>
<dbReference type="InterPro" id="IPR003721">
    <property type="entry name" value="Pantoate_ligase"/>
</dbReference>
<keyword evidence="2" id="KW-0547">Nucleotide-binding</keyword>
<dbReference type="Proteomes" id="UP000245946">
    <property type="component" value="Unassembled WGS sequence"/>
</dbReference>
<dbReference type="PANTHER" id="PTHR21299">
    <property type="entry name" value="CYTIDYLATE KINASE/PANTOATE-BETA-ALANINE LIGASE"/>
    <property type="match status" value="1"/>
</dbReference>
<evidence type="ECO:0000256" key="4">
    <source>
        <dbReference type="ARBA" id="ARBA00029902"/>
    </source>
</evidence>
<dbReference type="GO" id="GO:0015940">
    <property type="term" value="P:pantothenate biosynthetic process"/>
    <property type="evidence" value="ECO:0007669"/>
    <property type="project" value="InterPro"/>
</dbReference>
<dbReference type="STRING" id="58919.A0A316ZEC2"/>
<dbReference type="PANTHER" id="PTHR21299:SF1">
    <property type="entry name" value="PANTOATE--BETA-ALANINE LIGASE"/>
    <property type="match status" value="1"/>
</dbReference>
<dbReference type="GO" id="GO:0016740">
    <property type="term" value="F:transferase activity"/>
    <property type="evidence" value="ECO:0007669"/>
    <property type="project" value="UniProtKB-KW"/>
</dbReference>
<evidence type="ECO:0000256" key="2">
    <source>
        <dbReference type="ARBA" id="ARBA00022741"/>
    </source>
</evidence>
<dbReference type="Pfam" id="PF02569">
    <property type="entry name" value="Pantoate_ligase"/>
    <property type="match status" value="1"/>
</dbReference>
<dbReference type="GO" id="GO:0005524">
    <property type="term" value="F:ATP binding"/>
    <property type="evidence" value="ECO:0007669"/>
    <property type="project" value="UniProtKB-KW"/>
</dbReference>
<dbReference type="SUPFAM" id="SSF52374">
    <property type="entry name" value="Nucleotidylyl transferase"/>
    <property type="match status" value="1"/>
</dbReference>
<keyword evidence="6" id="KW-0808">Transferase</keyword>
<dbReference type="GO" id="GO:0004592">
    <property type="term" value="F:pantoate-beta-alanine ligase activity"/>
    <property type="evidence" value="ECO:0007669"/>
    <property type="project" value="InterPro"/>
</dbReference>
<dbReference type="EMBL" id="KZ819287">
    <property type="protein sequence ID" value="PWN99646.1"/>
    <property type="molecule type" value="Genomic_DNA"/>
</dbReference>
<dbReference type="AlphaFoldDB" id="A0A316ZEC2"/>
<evidence type="ECO:0000256" key="5">
    <source>
        <dbReference type="ARBA" id="ARBA00032806"/>
    </source>
</evidence>
<sequence>MASSSLAASSAAAADVARASHASGIAVLSTLAELRAWRKERFARNETVGFVPTMGALHQGHLDLVRTSLRETHSTIVSIYVNPAQFAPSEDLSSYPRTLPSDLAALSSLSSSSEDAPRSVSAVFAPSSAEMYPNGIEQDRAKQRGAFVEVAGLQDHMEGRSRPTFFRGVATVVAKLFNAVQVSVVAF</sequence>
<reference evidence="6 7" key="1">
    <citation type="journal article" date="2018" name="Mol. Biol. Evol.">
        <title>Broad Genomic Sampling Reveals a Smut Pathogenic Ancestry of the Fungal Clade Ustilaginomycotina.</title>
        <authorList>
            <person name="Kijpornyongpan T."/>
            <person name="Mondo S.J."/>
            <person name="Barry K."/>
            <person name="Sandor L."/>
            <person name="Lee J."/>
            <person name="Lipzen A."/>
            <person name="Pangilinan J."/>
            <person name="LaButti K."/>
            <person name="Hainaut M."/>
            <person name="Henrissat B."/>
            <person name="Grigoriev I.V."/>
            <person name="Spatafora J.W."/>
            <person name="Aime M.C."/>
        </authorList>
    </citation>
    <scope>NUCLEOTIDE SEQUENCE [LARGE SCALE GENOMIC DNA]</scope>
    <source>
        <strain evidence="6 7">MCA 4186</strain>
    </source>
</reference>
<proteinExistence type="predicted"/>
<evidence type="ECO:0000256" key="1">
    <source>
        <dbReference type="ARBA" id="ARBA00015647"/>
    </source>
</evidence>
<feature type="non-terminal residue" evidence="6">
    <location>
        <position position="187"/>
    </location>
</feature>
<protein>
    <recommendedName>
        <fullName evidence="1">Pantoate--beta-alanine ligase</fullName>
    </recommendedName>
    <alternativeName>
        <fullName evidence="5">Pantoate-activating enzyme</fullName>
    </alternativeName>
    <alternativeName>
        <fullName evidence="4">Pantothenate synthetase</fullName>
    </alternativeName>
</protein>
<evidence type="ECO:0000313" key="7">
    <source>
        <dbReference type="Proteomes" id="UP000245946"/>
    </source>
</evidence>